<dbReference type="Proteomes" id="UP000249913">
    <property type="component" value="Unassembled WGS sequence"/>
</dbReference>
<dbReference type="EMBL" id="UHAP01000001">
    <property type="protein sequence ID" value="SUK57111.1"/>
    <property type="molecule type" value="Genomic_DNA"/>
</dbReference>
<dbReference type="AlphaFoldDB" id="A0A2W2L431"/>
<name>A0A2W2L431_STAAU</name>
<reference evidence="3 4" key="1">
    <citation type="submission" date="2018-06" db="EMBL/GenBank/DDBJ databases">
        <authorList>
            <consortium name="Pathogen Informatics"/>
            <person name="Doyle S."/>
        </authorList>
    </citation>
    <scope>NUCLEOTIDE SEQUENCE [LARGE SCALE GENOMIC DNA]</scope>
    <source>
        <strain evidence="2 4">NCTC6133</strain>
        <strain evidence="1 3">NCTC7878</strain>
    </source>
</reference>
<sequence>MNNEQKEVIQDIYNTLEAVAYNTSMEYIHNCVDGKKELIENVNREEHLQAIIEWALQQIENNFDFENDTEMEEL</sequence>
<evidence type="ECO:0000313" key="4">
    <source>
        <dbReference type="Proteomes" id="UP000255091"/>
    </source>
</evidence>
<dbReference type="InterPro" id="IPR055590">
    <property type="entry name" value="TscA"/>
</dbReference>
<dbReference type="EMBL" id="UAUX01000016">
    <property type="protein sequence ID" value="SQA00302.1"/>
    <property type="molecule type" value="Genomic_DNA"/>
</dbReference>
<proteinExistence type="predicted"/>
<evidence type="ECO:0000313" key="2">
    <source>
        <dbReference type="EMBL" id="SUK57111.1"/>
    </source>
</evidence>
<organism evidence="1 3">
    <name type="scientific">Staphylococcus aureus</name>
    <dbReference type="NCBI Taxonomy" id="1280"/>
    <lineage>
        <taxon>Bacteria</taxon>
        <taxon>Bacillati</taxon>
        <taxon>Bacillota</taxon>
        <taxon>Bacilli</taxon>
        <taxon>Bacillales</taxon>
        <taxon>Staphylococcaceae</taxon>
        <taxon>Staphylococcus</taxon>
    </lineage>
</organism>
<protein>
    <submittedName>
        <fullName evidence="1">Pathogenicity island protein</fullName>
    </submittedName>
</protein>
<dbReference type="RefSeq" id="WP_001058500.1">
    <property type="nucleotide sequence ID" value="NZ_CATOZE010000002.1"/>
</dbReference>
<evidence type="ECO:0000313" key="1">
    <source>
        <dbReference type="EMBL" id="SQA00302.1"/>
    </source>
</evidence>
<dbReference type="Proteomes" id="UP000255091">
    <property type="component" value="Unassembled WGS sequence"/>
</dbReference>
<dbReference type="NCBIfam" id="NF047365">
    <property type="entry name" value="TscA"/>
    <property type="match status" value="1"/>
</dbReference>
<dbReference type="Pfam" id="PF23767">
    <property type="entry name" value="TscA"/>
    <property type="match status" value="1"/>
</dbReference>
<evidence type="ECO:0000313" key="3">
    <source>
        <dbReference type="Proteomes" id="UP000249913"/>
    </source>
</evidence>
<accession>A0A2W2L431</accession>
<gene>
    <name evidence="2" type="ORF">NCTC6133_02756</name>
    <name evidence="1" type="ORF">NCTC7878_03464</name>
</gene>